<sequence>MTASVKPTIALILSFLLQRCIITNGATHWIVTEDGRLQAQTDSMYNMRRPYDLVAFMKQEQRASMLNDLKKELLNRKDEIDRNEDRDTGLEQKFYKTNPDCIEAGKPLPEFDLYISTVLPLENKGIRPEEHIDINGSPSSNLKQPDCTDFMDLEFSIHAFEHLEGMKARTNLTGSPELAFYWRIKGNPHHAVECIRRALHHSPRLQKDVALISLANILHRARFSNEAAILVHAALEVSKELNVNHFTLGNIYAVLGEYNKSIICFENTLKIQPDFEAASKRRHAVVCHSKLELALEAQHRSLQRTLEDLKDYQRKHDLYQGQSDKLFSEQVPHEVKIAQHHAYEQHKMRERAVEMGLTSAPEQETLSDTTDSDGGGGGAYFPLVNYNRHRAFFFRALWLIMPILSSAIPRHLILLCFPTGDRVLFSSVCGP</sequence>
<evidence type="ECO:0000313" key="4">
    <source>
        <dbReference type="EMBL" id="GFO31146.1"/>
    </source>
</evidence>
<dbReference type="InterPro" id="IPR019734">
    <property type="entry name" value="TPR_rpt"/>
</dbReference>
<dbReference type="AlphaFoldDB" id="A0AAV4CEF7"/>
<feature type="signal peptide" evidence="3">
    <location>
        <begin position="1"/>
        <end position="25"/>
    </location>
</feature>
<gene>
    <name evidence="4" type="ORF">PoB_005765100</name>
</gene>
<dbReference type="Gene3D" id="1.25.40.10">
    <property type="entry name" value="Tetratricopeptide repeat domain"/>
    <property type="match status" value="1"/>
</dbReference>
<keyword evidence="5" id="KW-1185">Reference proteome</keyword>
<dbReference type="InterPro" id="IPR011990">
    <property type="entry name" value="TPR-like_helical_dom_sf"/>
</dbReference>
<keyword evidence="2" id="KW-0175">Coiled coil</keyword>
<feature type="repeat" description="TPR" evidence="1">
    <location>
        <begin position="242"/>
        <end position="275"/>
    </location>
</feature>
<dbReference type="GO" id="GO:0005737">
    <property type="term" value="C:cytoplasm"/>
    <property type="evidence" value="ECO:0007669"/>
    <property type="project" value="TreeGrafter"/>
</dbReference>
<reference evidence="4 5" key="1">
    <citation type="journal article" date="2021" name="Elife">
        <title>Chloroplast acquisition without the gene transfer in kleptoplastic sea slugs, Plakobranchus ocellatus.</title>
        <authorList>
            <person name="Maeda T."/>
            <person name="Takahashi S."/>
            <person name="Yoshida T."/>
            <person name="Shimamura S."/>
            <person name="Takaki Y."/>
            <person name="Nagai Y."/>
            <person name="Toyoda A."/>
            <person name="Suzuki Y."/>
            <person name="Arimoto A."/>
            <person name="Ishii H."/>
            <person name="Satoh N."/>
            <person name="Nishiyama T."/>
            <person name="Hasebe M."/>
            <person name="Maruyama T."/>
            <person name="Minagawa J."/>
            <person name="Obokata J."/>
            <person name="Shigenobu S."/>
        </authorList>
    </citation>
    <scope>NUCLEOTIDE SEQUENCE [LARGE SCALE GENOMIC DNA]</scope>
</reference>
<proteinExistence type="predicted"/>
<evidence type="ECO:0000256" key="1">
    <source>
        <dbReference type="PROSITE-ProRule" id="PRU00339"/>
    </source>
</evidence>
<dbReference type="GO" id="GO:0015629">
    <property type="term" value="C:actin cytoskeleton"/>
    <property type="evidence" value="ECO:0007669"/>
    <property type="project" value="TreeGrafter"/>
</dbReference>
<feature type="coiled-coil region" evidence="2">
    <location>
        <begin position="295"/>
        <end position="322"/>
    </location>
</feature>
<dbReference type="InterPro" id="IPR052630">
    <property type="entry name" value="TTC17"/>
</dbReference>
<feature type="chain" id="PRO_5043562410" evidence="3">
    <location>
        <begin position="26"/>
        <end position="431"/>
    </location>
</feature>
<dbReference type="Proteomes" id="UP000735302">
    <property type="component" value="Unassembled WGS sequence"/>
</dbReference>
<evidence type="ECO:0000313" key="5">
    <source>
        <dbReference type="Proteomes" id="UP000735302"/>
    </source>
</evidence>
<name>A0AAV4CEF7_9GAST</name>
<dbReference type="GO" id="GO:0030041">
    <property type="term" value="P:actin filament polymerization"/>
    <property type="evidence" value="ECO:0007669"/>
    <property type="project" value="TreeGrafter"/>
</dbReference>
<dbReference type="PROSITE" id="PS50005">
    <property type="entry name" value="TPR"/>
    <property type="match status" value="1"/>
</dbReference>
<keyword evidence="3" id="KW-0732">Signal</keyword>
<accession>A0AAV4CEF7</accession>
<evidence type="ECO:0000256" key="3">
    <source>
        <dbReference type="SAM" id="SignalP"/>
    </source>
</evidence>
<dbReference type="EMBL" id="BLXT01006360">
    <property type="protein sequence ID" value="GFO31146.1"/>
    <property type="molecule type" value="Genomic_DNA"/>
</dbReference>
<evidence type="ECO:0000256" key="2">
    <source>
        <dbReference type="SAM" id="Coils"/>
    </source>
</evidence>
<dbReference type="SUPFAM" id="SSF48452">
    <property type="entry name" value="TPR-like"/>
    <property type="match status" value="1"/>
</dbReference>
<keyword evidence="1" id="KW-0802">TPR repeat</keyword>
<dbReference type="PANTHER" id="PTHR16091">
    <property type="entry name" value="TTC17 PROTEIN"/>
    <property type="match status" value="1"/>
</dbReference>
<dbReference type="PANTHER" id="PTHR16091:SF1">
    <property type="entry name" value="TETRATRICOPEPTIDE REPEAT PROTEIN 17"/>
    <property type="match status" value="1"/>
</dbReference>
<comment type="caution">
    <text evidence="4">The sequence shown here is derived from an EMBL/GenBank/DDBJ whole genome shotgun (WGS) entry which is preliminary data.</text>
</comment>
<organism evidence="4 5">
    <name type="scientific">Plakobranchus ocellatus</name>
    <dbReference type="NCBI Taxonomy" id="259542"/>
    <lineage>
        <taxon>Eukaryota</taxon>
        <taxon>Metazoa</taxon>
        <taxon>Spiralia</taxon>
        <taxon>Lophotrochozoa</taxon>
        <taxon>Mollusca</taxon>
        <taxon>Gastropoda</taxon>
        <taxon>Heterobranchia</taxon>
        <taxon>Euthyneura</taxon>
        <taxon>Panpulmonata</taxon>
        <taxon>Sacoglossa</taxon>
        <taxon>Placobranchoidea</taxon>
        <taxon>Plakobranchidae</taxon>
        <taxon>Plakobranchus</taxon>
    </lineage>
</organism>
<protein>
    <submittedName>
        <fullName evidence="4">Tetratricopeptide repeat protein 17</fullName>
    </submittedName>
</protein>